<evidence type="ECO:0000313" key="2">
    <source>
        <dbReference type="EMBL" id="CAQ03028.1"/>
    </source>
</evidence>
<dbReference type="Pfam" id="PF05368">
    <property type="entry name" value="NmrA"/>
    <property type="match status" value="1"/>
</dbReference>
<dbReference type="EMBL" id="AM849034">
    <property type="protein sequence ID" value="CAQ03028.1"/>
    <property type="molecule type" value="Genomic_DNA"/>
</dbReference>
<dbReference type="InterPro" id="IPR036291">
    <property type="entry name" value="NAD(P)-bd_dom_sf"/>
</dbReference>
<evidence type="ECO:0000313" key="3">
    <source>
        <dbReference type="Proteomes" id="UP000001318"/>
    </source>
</evidence>
<proteinExistence type="predicted"/>
<dbReference type="InterPro" id="IPR051604">
    <property type="entry name" value="Ergot_Alk_Oxidoreductase"/>
</dbReference>
<name>B0RCT8_CLASE</name>
<dbReference type="Proteomes" id="UP000001318">
    <property type="component" value="Chromosome"/>
</dbReference>
<evidence type="ECO:0000259" key="1">
    <source>
        <dbReference type="Pfam" id="PF05368"/>
    </source>
</evidence>
<dbReference type="Gene3D" id="3.90.25.10">
    <property type="entry name" value="UDP-galactose 4-epimerase, domain 1"/>
    <property type="match status" value="1"/>
</dbReference>
<keyword evidence="3" id="KW-1185">Reference proteome</keyword>
<dbReference type="InterPro" id="IPR008030">
    <property type="entry name" value="NmrA-like"/>
</dbReference>
<dbReference type="Gene3D" id="3.40.50.720">
    <property type="entry name" value="NAD(P)-binding Rossmann-like Domain"/>
    <property type="match status" value="1"/>
</dbReference>
<dbReference type="SUPFAM" id="SSF51735">
    <property type="entry name" value="NAD(P)-binding Rossmann-fold domains"/>
    <property type="match status" value="1"/>
</dbReference>
<accession>B0RCT8</accession>
<dbReference type="eggNOG" id="COG0702">
    <property type="taxonomic scope" value="Bacteria"/>
</dbReference>
<dbReference type="AlphaFoldDB" id="B0RCT8"/>
<protein>
    <recommendedName>
        <fullName evidence="1">NmrA-like domain-containing protein</fullName>
    </recommendedName>
</protein>
<dbReference type="PANTHER" id="PTHR43162">
    <property type="match status" value="1"/>
</dbReference>
<feature type="domain" description="NmrA-like" evidence="1">
    <location>
        <begin position="59"/>
        <end position="274"/>
    </location>
</feature>
<reference evidence="2 3" key="1">
    <citation type="journal article" date="2008" name="J. Bacteriol.">
        <title>Genome of the actinomycete plant pathogen Clavibacter michiganensis subsp. sepedonicus suggests recent niche adaptation.</title>
        <authorList>
            <person name="Bentley S.D."/>
            <person name="Corton C."/>
            <person name="Brown S.E."/>
            <person name="Barron A."/>
            <person name="Clark L."/>
            <person name="Doggett J."/>
            <person name="Harris B."/>
            <person name="Ormond D."/>
            <person name="Quail M.A."/>
            <person name="May G."/>
            <person name="Francis D."/>
            <person name="Knudson D."/>
            <person name="Parkhill J."/>
            <person name="Ishimaru C.A."/>
        </authorList>
    </citation>
    <scope>NUCLEOTIDE SEQUENCE [LARGE SCALE GENOMIC DNA]</scope>
    <source>
        <strain evidence="3">ATCC 33113 / DSM 20744 / JCM 9667 / LMG 2889 / ICMP 2535 / C-1</strain>
    </source>
</reference>
<dbReference type="HOGENOM" id="CLU_007383_10_6_11"/>
<organism evidence="2 3">
    <name type="scientific">Clavibacter sepedonicus</name>
    <name type="common">Clavibacter michiganensis subsp. sepedonicus</name>
    <dbReference type="NCBI Taxonomy" id="31964"/>
    <lineage>
        <taxon>Bacteria</taxon>
        <taxon>Bacillati</taxon>
        <taxon>Actinomycetota</taxon>
        <taxon>Actinomycetes</taxon>
        <taxon>Micrococcales</taxon>
        <taxon>Microbacteriaceae</taxon>
        <taxon>Clavibacter</taxon>
    </lineage>
</organism>
<gene>
    <name evidence="2" type="ordered locus">CMS2957</name>
</gene>
<dbReference type="STRING" id="31964.CMS2957"/>
<dbReference type="KEGG" id="cms:CMS2957"/>
<sequence length="343" mass="36268">MASESIEPPSGTPSAAVLEQVIAVVRDASADDTLPRPTAAGLRLAPMEQTRRITMDDARTLIIGGTGTVGSAVIAEALRRGMTGLRVMSRDARRLAGLPDGVEGVVGDLGDPYDAMPAFDGVEQVFLALTGTPTELYETTVAVDQAVAAGVRRIVYLSVQDLDRAPQVPHNSAKLAVESLLEHSGVEACFLRVNNFFQNDLWYLDAIRDGVYPQPLGATGVSRVDVRDIAEVAVSALTPGSELAGPIDVAGPTAWTGEATAAALSEALGRAVTYGGDDLAAWREASLASMPSWLVYDYERMYSGFQRDGLIGSPEAIARLTAILGHAPRSYEDYVRELLAPAA</sequence>
<dbReference type="PANTHER" id="PTHR43162:SF1">
    <property type="entry name" value="PRESTALK A DIFFERENTIATION PROTEIN A"/>
    <property type="match status" value="1"/>
</dbReference>